<gene>
    <name evidence="1" type="ORF">MELA_02207</name>
</gene>
<dbReference type="Proteomes" id="UP000334340">
    <property type="component" value="Unassembled WGS sequence"/>
</dbReference>
<dbReference type="EMBL" id="CABIKM010000034">
    <property type="protein sequence ID" value="VUZ85822.1"/>
    <property type="molecule type" value="Genomic_DNA"/>
</dbReference>
<proteinExistence type="predicted"/>
<evidence type="ECO:0000313" key="1">
    <source>
        <dbReference type="EMBL" id="VUZ85822.1"/>
    </source>
</evidence>
<sequence length="78" mass="8873">MKTPIKPFALCIDNTDYEASLILGKVYRILLDPRAAKDDLVRIVDESGEDYLYHKEHFVFVDFPKAVKNKILAFATAA</sequence>
<evidence type="ECO:0000313" key="2">
    <source>
        <dbReference type="Proteomes" id="UP000334340"/>
    </source>
</evidence>
<reference evidence="1 2" key="1">
    <citation type="submission" date="2019-07" db="EMBL/GenBank/DDBJ databases">
        <authorList>
            <person name="Cremers G."/>
        </authorList>
    </citation>
    <scope>NUCLEOTIDE SEQUENCE [LARGE SCALE GENOMIC DNA]</scope>
</reference>
<dbReference type="AlphaFoldDB" id="A0A564ZMF1"/>
<accession>A0A564ZMF1</accession>
<organism evidence="1 2">
    <name type="scientific">Candidatus Methylomirabilis lanthanidiphila</name>
    <dbReference type="NCBI Taxonomy" id="2211376"/>
    <lineage>
        <taxon>Bacteria</taxon>
        <taxon>Candidatus Methylomirabilota</taxon>
        <taxon>Candidatus Methylomirabilia</taxon>
        <taxon>Candidatus Methylomirabilales</taxon>
        <taxon>Candidatus Methylomirabilaceae</taxon>
        <taxon>Candidatus Methylomirabilis</taxon>
    </lineage>
</organism>
<name>A0A564ZMF1_9BACT</name>
<protein>
    <submittedName>
        <fullName evidence="1">Uncharacterized protein</fullName>
    </submittedName>
</protein>
<keyword evidence="2" id="KW-1185">Reference proteome</keyword>